<accession>A0ABW5IQY9</accession>
<dbReference type="Proteomes" id="UP001597544">
    <property type="component" value="Unassembled WGS sequence"/>
</dbReference>
<reference evidence="6" key="1">
    <citation type="journal article" date="2019" name="Int. J. Syst. Evol. Microbiol.">
        <title>The Global Catalogue of Microorganisms (GCM) 10K type strain sequencing project: providing services to taxonomists for standard genome sequencing and annotation.</title>
        <authorList>
            <consortium name="The Broad Institute Genomics Platform"/>
            <consortium name="The Broad Institute Genome Sequencing Center for Infectious Disease"/>
            <person name="Wu L."/>
            <person name="Ma J."/>
        </authorList>
    </citation>
    <scope>NUCLEOTIDE SEQUENCE [LARGE SCALE GENOMIC DNA]</scope>
    <source>
        <strain evidence="6">KCTC 42498</strain>
    </source>
</reference>
<organism evidence="5 6">
    <name type="scientific">Pontibacter locisalis</name>
    <dbReference type="NCBI Taxonomy" id="1719035"/>
    <lineage>
        <taxon>Bacteria</taxon>
        <taxon>Pseudomonadati</taxon>
        <taxon>Bacteroidota</taxon>
        <taxon>Cytophagia</taxon>
        <taxon>Cytophagales</taxon>
        <taxon>Hymenobacteraceae</taxon>
        <taxon>Pontibacter</taxon>
    </lineage>
</organism>
<dbReference type="Pfam" id="PF00023">
    <property type="entry name" value="Ank"/>
    <property type="match status" value="1"/>
</dbReference>
<evidence type="ECO:0000313" key="5">
    <source>
        <dbReference type="EMBL" id="MFD2515863.1"/>
    </source>
</evidence>
<dbReference type="RefSeq" id="WP_377511513.1">
    <property type="nucleotide sequence ID" value="NZ_JBHULU010000022.1"/>
</dbReference>
<dbReference type="SUPFAM" id="SSF48403">
    <property type="entry name" value="Ankyrin repeat"/>
    <property type="match status" value="1"/>
</dbReference>
<dbReference type="InterPro" id="IPR006597">
    <property type="entry name" value="Sel1-like"/>
</dbReference>
<name>A0ABW5IQY9_9BACT</name>
<evidence type="ECO:0000256" key="4">
    <source>
        <dbReference type="SAM" id="Phobius"/>
    </source>
</evidence>
<keyword evidence="6" id="KW-1185">Reference proteome</keyword>
<dbReference type="PROSITE" id="PS50088">
    <property type="entry name" value="ANK_REPEAT"/>
    <property type="match status" value="2"/>
</dbReference>
<dbReference type="EMBL" id="JBHULU010000022">
    <property type="protein sequence ID" value="MFD2515863.1"/>
    <property type="molecule type" value="Genomic_DNA"/>
</dbReference>
<keyword evidence="4" id="KW-0812">Transmembrane</keyword>
<dbReference type="SMART" id="SM00671">
    <property type="entry name" value="SEL1"/>
    <property type="match status" value="3"/>
</dbReference>
<dbReference type="PANTHER" id="PTHR24189">
    <property type="entry name" value="MYOTROPHIN"/>
    <property type="match status" value="1"/>
</dbReference>
<feature type="transmembrane region" description="Helical" evidence="4">
    <location>
        <begin position="12"/>
        <end position="30"/>
    </location>
</feature>
<keyword evidence="2 3" id="KW-0040">ANK repeat</keyword>
<feature type="repeat" description="ANK" evidence="3">
    <location>
        <begin position="405"/>
        <end position="447"/>
    </location>
</feature>
<gene>
    <name evidence="5" type="ORF">ACFSRY_18470</name>
</gene>
<comment type="caution">
    <text evidence="5">The sequence shown here is derived from an EMBL/GenBank/DDBJ whole genome shotgun (WGS) entry which is preliminary data.</text>
</comment>
<dbReference type="Gene3D" id="1.25.40.10">
    <property type="entry name" value="Tetratricopeptide repeat domain"/>
    <property type="match status" value="1"/>
</dbReference>
<protein>
    <submittedName>
        <fullName evidence="5">Ankyrin repeat domain-containing protein</fullName>
    </submittedName>
</protein>
<keyword evidence="4" id="KW-1133">Transmembrane helix</keyword>
<keyword evidence="1" id="KW-0677">Repeat</keyword>
<dbReference type="Gene3D" id="1.25.40.20">
    <property type="entry name" value="Ankyrin repeat-containing domain"/>
    <property type="match status" value="2"/>
</dbReference>
<dbReference type="Pfam" id="PF13857">
    <property type="entry name" value="Ank_5"/>
    <property type="match status" value="1"/>
</dbReference>
<evidence type="ECO:0000313" key="6">
    <source>
        <dbReference type="Proteomes" id="UP001597544"/>
    </source>
</evidence>
<keyword evidence="4" id="KW-0472">Membrane</keyword>
<dbReference type="PANTHER" id="PTHR24189:SF50">
    <property type="entry name" value="ANKYRIN REPEAT AND SOCS BOX PROTEIN 2"/>
    <property type="match status" value="1"/>
</dbReference>
<dbReference type="InterPro" id="IPR011990">
    <property type="entry name" value="TPR-like_helical_dom_sf"/>
</dbReference>
<dbReference type="InterPro" id="IPR002110">
    <property type="entry name" value="Ankyrin_rpt"/>
</dbReference>
<feature type="repeat" description="ANK" evidence="3">
    <location>
        <begin position="486"/>
        <end position="519"/>
    </location>
</feature>
<evidence type="ECO:0000256" key="2">
    <source>
        <dbReference type="ARBA" id="ARBA00023043"/>
    </source>
</evidence>
<sequence>MVPPYITSDRVVVRVVMLLLAFTFTGFSAVGQTKATAKSTGSTKPAAATASSKPVTATATAQPKKRVWRTPAMDEAMAYYTTLKYQQAQEKFREAIAQGDKDALYFIGRMYQYRELKYDSVKIDTLREIGDVEEFFSSESDSAAYYYKRAVDEGSLLGHLGLAEQTVIMTQDDKRRFMQHMRTAAIEIREKAVVGDAFCNRILGSMYYTGFGEMVDKGLAFNYLSKAAEANDVNSYTALANLYLNGEGVKKDYSKAVYWLKKGVDAGEREALYTMALLYEEGTLGEVKIDDARKLYRKAVSKGSVNAYEQLRYINLSPDQKVVMSAVTRDPEMLKRALNAGGDPNTLAVPEEFMTDLRGRTPLMHTIYVPLLLEDYGVTYEPDVRPKTVSMLLAKGANINDRDVDGKTALHYLVSSARVRSELYEQEQVDLLDTLLRRGANPNIKDNDGNTVLASALRATIGQHIGIMELGRLLNAGAKPNARNNEGKTPLILACEINANPEVIVALLQAGADPKLRDAYGKAAIDYAKQENVQNVLMAAGSPEKQK</sequence>
<dbReference type="SUPFAM" id="SSF81901">
    <property type="entry name" value="HCP-like"/>
    <property type="match status" value="1"/>
</dbReference>
<evidence type="ECO:0000256" key="3">
    <source>
        <dbReference type="PROSITE-ProRule" id="PRU00023"/>
    </source>
</evidence>
<dbReference type="SMART" id="SM00248">
    <property type="entry name" value="ANK"/>
    <property type="match status" value="4"/>
</dbReference>
<dbReference type="InterPro" id="IPR050745">
    <property type="entry name" value="Multifunctional_regulatory"/>
</dbReference>
<dbReference type="Pfam" id="PF08238">
    <property type="entry name" value="Sel1"/>
    <property type="match status" value="4"/>
</dbReference>
<dbReference type="PROSITE" id="PS50297">
    <property type="entry name" value="ANK_REP_REGION"/>
    <property type="match status" value="1"/>
</dbReference>
<evidence type="ECO:0000256" key="1">
    <source>
        <dbReference type="ARBA" id="ARBA00022737"/>
    </source>
</evidence>
<dbReference type="InterPro" id="IPR036770">
    <property type="entry name" value="Ankyrin_rpt-contain_sf"/>
</dbReference>
<proteinExistence type="predicted"/>